<accession>A0ABV9AIF6</accession>
<proteinExistence type="predicted"/>
<protein>
    <recommendedName>
        <fullName evidence="4">Holliday junction resolvase</fullName>
    </recommendedName>
</protein>
<organism evidence="2 3">
    <name type="scientific">Streptomyces vulcanius</name>
    <dbReference type="NCBI Taxonomy" id="1441876"/>
    <lineage>
        <taxon>Bacteria</taxon>
        <taxon>Bacillati</taxon>
        <taxon>Actinomycetota</taxon>
        <taxon>Actinomycetes</taxon>
        <taxon>Kitasatosporales</taxon>
        <taxon>Streptomycetaceae</taxon>
        <taxon>Streptomyces</taxon>
    </lineage>
</organism>
<gene>
    <name evidence="2" type="ORF">ACFPIH_03315</name>
</gene>
<evidence type="ECO:0000313" key="3">
    <source>
        <dbReference type="Proteomes" id="UP001595839"/>
    </source>
</evidence>
<comment type="caution">
    <text evidence="2">The sequence shown here is derived from an EMBL/GenBank/DDBJ whole genome shotgun (WGS) entry which is preliminary data.</text>
</comment>
<sequence length="104" mass="11768">MDRRIKSSRTQEKKLAKDIGGTTVAGSGNGWAVKNDVRNQQWSIECKTTAAASFSLTHRDLINAEKNALLDLRDMAFAIEMRGRTWVVLSRETFLRLIEREEGT</sequence>
<name>A0ABV9AIF6_9ACTN</name>
<reference evidence="3" key="1">
    <citation type="journal article" date="2019" name="Int. J. Syst. Evol. Microbiol.">
        <title>The Global Catalogue of Microorganisms (GCM) 10K type strain sequencing project: providing services to taxonomists for standard genome sequencing and annotation.</title>
        <authorList>
            <consortium name="The Broad Institute Genomics Platform"/>
            <consortium name="The Broad Institute Genome Sequencing Center for Infectious Disease"/>
            <person name="Wu L."/>
            <person name="Ma J."/>
        </authorList>
    </citation>
    <scope>NUCLEOTIDE SEQUENCE [LARGE SCALE GENOMIC DNA]</scope>
    <source>
        <strain evidence="3">CGMCC 4.7177</strain>
    </source>
</reference>
<evidence type="ECO:0000256" key="1">
    <source>
        <dbReference type="SAM" id="MobiDB-lite"/>
    </source>
</evidence>
<evidence type="ECO:0008006" key="4">
    <source>
        <dbReference type="Google" id="ProtNLM"/>
    </source>
</evidence>
<keyword evidence="3" id="KW-1185">Reference proteome</keyword>
<evidence type="ECO:0000313" key="2">
    <source>
        <dbReference type="EMBL" id="MFC4498561.1"/>
    </source>
</evidence>
<dbReference type="EMBL" id="JBHSFK010000002">
    <property type="protein sequence ID" value="MFC4498561.1"/>
    <property type="molecule type" value="Genomic_DNA"/>
</dbReference>
<feature type="compositionally biased region" description="Basic and acidic residues" evidence="1">
    <location>
        <begin position="1"/>
        <end position="17"/>
    </location>
</feature>
<dbReference type="Proteomes" id="UP001595839">
    <property type="component" value="Unassembled WGS sequence"/>
</dbReference>
<feature type="region of interest" description="Disordered" evidence="1">
    <location>
        <begin position="1"/>
        <end position="21"/>
    </location>
</feature>
<dbReference type="RefSeq" id="WP_381167971.1">
    <property type="nucleotide sequence ID" value="NZ_JBHSFK010000002.1"/>
</dbReference>